<sequence length="450" mass="49950">MSLIPSGFNPSHHMPHGEADILIPLGMVYSAGSDPEHPLTLADFVLLIDPEGRWYLHELDSNTLTRLATNYCDWICQGLWYCWSVMGYVRDRATAQLLLTPTPTFQNQSSDQPSTSGQESPLGSVLDLQALPETARWKMVGPIGGKRHCGIKYIPAGFGGPYKRLFTPPREGEVTCDVAPGVVELLEKMWDVPPGENWCMIMEAFAAQHEGVAFVLPTVKHGKMRFTFQDPQRLVKHSPDTLAKIKTHLSYPNPRFGKWMPVARGIITLGLTPPARRDGVVAWLIMSEIGTIIGAWELSGTVTAVATSVADLVDMGVGELLFQRTFQPPEHFDHLPDTACANPFCKFHGISAMDTDSEDDDDDDNRPPKNVWVPPREGEEESDEEEETHPLEEPADNEDTDKDPRSETEGEDHEEEHVDVEREDSTPGEAESVQPSESEAEAPRHVVLLS</sequence>
<dbReference type="Proteomes" id="UP000202182">
    <property type="component" value="Segment"/>
</dbReference>
<dbReference type="EMBL" id="KY355735">
    <property type="protein sequence ID" value="APZ76214.1"/>
    <property type="molecule type" value="Genomic_DNA"/>
</dbReference>
<feature type="compositionally biased region" description="Basic and acidic residues" evidence="1">
    <location>
        <begin position="415"/>
        <end position="425"/>
    </location>
</feature>
<feature type="compositionally biased region" description="Acidic residues" evidence="1">
    <location>
        <begin position="378"/>
        <end position="401"/>
    </location>
</feature>
<gene>
    <name evidence="2" type="primary">ORF127a</name>
    <name evidence="3" type="synonym">ORF127b</name>
    <name evidence="2" type="ORF">MRV_0003</name>
    <name evidence="3" type="ORF">MRV_0131</name>
</gene>
<evidence type="ECO:0000256" key="1">
    <source>
        <dbReference type="SAM" id="MobiDB-lite"/>
    </source>
</evidence>
<keyword evidence="4" id="KW-1185">Reference proteome</keyword>
<name>A0A1P8VIN8_9BETA</name>
<feature type="compositionally biased region" description="Acidic residues" evidence="1">
    <location>
        <begin position="355"/>
        <end position="364"/>
    </location>
</feature>
<protein>
    <submittedName>
        <fullName evidence="2">Uncharacterized protein</fullName>
    </submittedName>
</protein>
<dbReference type="EMBL" id="KY355735">
    <property type="protein sequence ID" value="APZ76342.1"/>
    <property type="molecule type" value="Genomic_DNA"/>
</dbReference>
<proteinExistence type="predicted"/>
<evidence type="ECO:0000313" key="2">
    <source>
        <dbReference type="EMBL" id="APZ76214.1"/>
    </source>
</evidence>
<evidence type="ECO:0000313" key="3">
    <source>
        <dbReference type="EMBL" id="APZ76342.1"/>
    </source>
</evidence>
<evidence type="ECO:0000313" key="4">
    <source>
        <dbReference type="Proteomes" id="UP000202182"/>
    </source>
</evidence>
<dbReference type="KEGG" id="vg:30999468"/>
<reference evidence="2" key="1">
    <citation type="submission" date="2016-12" db="EMBL/GenBank/DDBJ databases">
        <title>A murine herpesvirus closely related to ubiquitous human herpesviruses causes T-cell depletion.</title>
        <authorList>
            <person name="Patel S.J."/>
            <person name="Zhao G."/>
            <person name="Penna V.R."/>
            <person name="Park E."/>
            <person name="Lauron E.J."/>
            <person name="Harvey I.B."/>
            <person name="Beatty W.L."/>
            <person name="Plougastel-Douglas B."/>
            <person name="Poursine-Laurent J."/>
            <person name="Fremont D.H."/>
            <person name="Wang D."/>
            <person name="Yokoyama W.M."/>
        </authorList>
    </citation>
    <scope>NUCLEOTIDE SEQUENCE [LARGE SCALE GENOMIC DNA]</scope>
    <source>
        <strain evidence="2">YOK1</strain>
    </source>
</reference>
<feature type="region of interest" description="Disordered" evidence="1">
    <location>
        <begin position="352"/>
        <end position="450"/>
    </location>
</feature>
<organism evidence="2">
    <name type="scientific">Murid betaherpesvirus 3</name>
    <dbReference type="NCBI Taxonomy" id="2560603"/>
    <lineage>
        <taxon>Viruses</taxon>
        <taxon>Duplodnaviria</taxon>
        <taxon>Heunggongvirae</taxon>
        <taxon>Peploviricota</taxon>
        <taxon>Herviviricetes</taxon>
        <taxon>Herpesvirales</taxon>
        <taxon>Orthoherpesviridae</taxon>
        <taxon>Betaherpesvirinae</taxon>
        <taxon>Roseolovirus</taxon>
        <taxon>Roseolovirus muridbeta3</taxon>
    </lineage>
</organism>
<accession>A0A1P8VIN8</accession>
<dbReference type="KEGG" id="vg:30999340"/>